<keyword evidence="6" id="KW-1133">Transmembrane helix</keyword>
<sequence>MPRSVSIDMPELNPTRKKSNPLVNGYANQCYDQAESICDNVESNNNQAIPLNEVIISVDRITQHLSKLEGKEEDSKILRDYFHSPPVQAAIEAVAVQKKKAEQNKKIDTESSLRGSGASDVPTVTSSPGVHVVSLFKREESYLGATVRNEENRIVIGRVIKGGIVEKTGLLKEGDELLELNGVDLRGKHVTEVCELLVGPFALRNFTRNISGDVEFVVSSPIEVTKKVTPTSSEIKHLRALFDYDPEDDIYVPCKELAIKFQRGDILHVLNTEDENWWQAYREGDDISHSLAGLIPSSSFHQQVMMYMDEMEADSKPKCRADAKKRLQEAIRALGRKSFKEVQRSADEPTVSNIDCYSALTAVRQEVFNRLNLLTYEEVTLYLSRTDRKRPLVLCGPDGVGCLELRQRLLESDRDRLAGPVPYTTRPARDGEIDGIHYHFVTKQRFLEDSKVGKFVEYGEYERYMYGTAVADIVNVIRKSKICVLTLKPESLVAVRTNEIMPFILFIAPPSLHTLRRQKDCAGQFHVKDDELKSILTQGKRIEQKFGHLFDGIIVNTDFDKSLAEMKTILRRLETEPHWVPISWTLSGRYMDLRFLFFVQLFDLCISAIYDGNQYYEVNDEMRADCILQEDMAFYIYLGFIEGDRNYDIKGESCLIWREVYERVLRNLDRTSINKENFQLNMTKPEEVMLHNKCRRVELSSKHPSLSQRTIEGPWCYVRKKDNIVAEKCFDICKGEPREDEVLSEGTQYGEQKIQDNYNDVLIENIRKYYTSYSWGDTSYYRWVRSHQIQRIQRNFFEFEKKREAAASRRRREQAIKMNMVRVKYHHRNTTFHELLKRKKILVFFYSSPRFCNTTAKPLSFHMCQSIAMHFIVLVVGLLLTEGLTDDTSSFPIPPPIGPQKYSNGPFCTTPQTVHDCYVTYLDKYGIHSGPYYLASYDRLDQQLKALPLTNICRDFEELTSCLRLVSYDCISIPVFERFTSWYGKVNEDAVAYVQNHAFLEFACGIGKAAFMANHDCLSRAFNVQSLTQRINNCLPTESDLCTKGIRAVQCVKESLTVQCSASAGSAACGAATNIAQRAKEVSPMCIHEMNLICSSSTSYRMWITSIVVITIIIFFTHCSP</sequence>
<dbReference type="InterPro" id="IPR036034">
    <property type="entry name" value="PDZ_sf"/>
</dbReference>
<dbReference type="OrthoDB" id="43580at2759"/>
<dbReference type="InterPro" id="IPR035601">
    <property type="entry name" value="MPP5_SH3"/>
</dbReference>
<evidence type="ECO:0000313" key="10">
    <source>
        <dbReference type="EMBL" id="KJH53712.1"/>
    </source>
</evidence>
<dbReference type="SMART" id="SM00326">
    <property type="entry name" value="SH3"/>
    <property type="match status" value="1"/>
</dbReference>
<reference evidence="11" key="2">
    <citation type="journal article" date="2016" name="Sci. Rep.">
        <title>Dictyocaulus viviparus genome, variome and transcriptome elucidate lungworm biology and support future intervention.</title>
        <authorList>
            <person name="McNulty S.N."/>
            <person name="Strube C."/>
            <person name="Rosa B.A."/>
            <person name="Martin J.C."/>
            <person name="Tyagi R."/>
            <person name="Choi Y.J."/>
            <person name="Wang Q."/>
            <person name="Hallsworth Pepin K."/>
            <person name="Zhang X."/>
            <person name="Ozersky P."/>
            <person name="Wilson R.K."/>
            <person name="Sternberg P.W."/>
            <person name="Gasser R.B."/>
            <person name="Mitreva M."/>
        </authorList>
    </citation>
    <scope>NUCLEOTIDE SEQUENCE [LARGE SCALE GENOMIC DNA]</scope>
    <source>
        <strain evidence="11">HannoverDv2000</strain>
    </source>
</reference>
<dbReference type="Gene3D" id="3.40.50.300">
    <property type="entry name" value="P-loop containing nucleotide triphosphate hydrolases"/>
    <property type="match status" value="1"/>
</dbReference>
<comment type="similarity">
    <text evidence="1">Belongs to the MAGUK family.</text>
</comment>
<evidence type="ECO:0000256" key="6">
    <source>
        <dbReference type="SAM" id="Phobius"/>
    </source>
</evidence>
<dbReference type="InterPro" id="IPR036028">
    <property type="entry name" value="SH3-like_dom_sf"/>
</dbReference>
<keyword evidence="3" id="KW-1015">Disulfide bond</keyword>
<feature type="domain" description="SH3" evidence="7">
    <location>
        <begin position="233"/>
        <end position="305"/>
    </location>
</feature>
<dbReference type="AlphaFoldDB" id="A0A0D8YBZ9"/>
<organism evidence="10 11">
    <name type="scientific">Dictyocaulus viviparus</name>
    <name type="common">Bovine lungworm</name>
    <dbReference type="NCBI Taxonomy" id="29172"/>
    <lineage>
        <taxon>Eukaryota</taxon>
        <taxon>Metazoa</taxon>
        <taxon>Ecdysozoa</taxon>
        <taxon>Nematoda</taxon>
        <taxon>Chromadorea</taxon>
        <taxon>Rhabditida</taxon>
        <taxon>Rhabditina</taxon>
        <taxon>Rhabditomorpha</taxon>
        <taxon>Strongyloidea</taxon>
        <taxon>Metastrongylidae</taxon>
        <taxon>Dictyocaulus</taxon>
    </lineage>
</organism>
<dbReference type="CDD" id="cd00071">
    <property type="entry name" value="GMPK"/>
    <property type="match status" value="1"/>
</dbReference>
<evidence type="ECO:0000256" key="5">
    <source>
        <dbReference type="SAM" id="MobiDB-lite"/>
    </source>
</evidence>
<proteinExistence type="inferred from homology"/>
<dbReference type="Pfam" id="PF00595">
    <property type="entry name" value="PDZ"/>
    <property type="match status" value="1"/>
</dbReference>
<dbReference type="InterPro" id="IPR050716">
    <property type="entry name" value="MAGUK"/>
</dbReference>
<dbReference type="Pfam" id="PF07653">
    <property type="entry name" value="SH3_2"/>
    <property type="match status" value="1"/>
</dbReference>
<keyword evidence="2 4" id="KW-0728">SH3 domain</keyword>
<keyword evidence="6" id="KW-0812">Transmembrane</keyword>
<feature type="domain" description="Guanylate kinase-like" evidence="8">
    <location>
        <begin position="389"/>
        <end position="571"/>
    </location>
</feature>
<dbReference type="PROSITE" id="PS50052">
    <property type="entry name" value="GUANYLATE_KINASE_2"/>
    <property type="match status" value="1"/>
</dbReference>
<dbReference type="SUPFAM" id="SSF50156">
    <property type="entry name" value="PDZ domain-like"/>
    <property type="match status" value="1"/>
</dbReference>
<dbReference type="SMART" id="SM00072">
    <property type="entry name" value="GuKc"/>
    <property type="match status" value="1"/>
</dbReference>
<dbReference type="SUPFAM" id="SSF50044">
    <property type="entry name" value="SH3-domain"/>
    <property type="match status" value="1"/>
</dbReference>
<evidence type="ECO:0000259" key="7">
    <source>
        <dbReference type="PROSITE" id="PS50002"/>
    </source>
</evidence>
<dbReference type="InterPro" id="IPR020590">
    <property type="entry name" value="Guanylate_kinase_CS"/>
</dbReference>
<dbReference type="InterPro" id="IPR001452">
    <property type="entry name" value="SH3_domain"/>
</dbReference>
<dbReference type="SUPFAM" id="SSF57440">
    <property type="entry name" value="Kringle-like"/>
    <property type="match status" value="1"/>
</dbReference>
<dbReference type="Gene3D" id="2.40.20.10">
    <property type="entry name" value="Plasminogen Kringle 4"/>
    <property type="match status" value="1"/>
</dbReference>
<keyword evidence="6" id="KW-0472">Membrane</keyword>
<dbReference type="InterPro" id="IPR038178">
    <property type="entry name" value="Kringle_sf"/>
</dbReference>
<feature type="transmembrane region" description="Helical" evidence="6">
    <location>
        <begin position="1100"/>
        <end position="1118"/>
    </location>
</feature>
<dbReference type="InterPro" id="IPR001478">
    <property type="entry name" value="PDZ"/>
</dbReference>
<evidence type="ECO:0000259" key="8">
    <source>
        <dbReference type="PROSITE" id="PS50052"/>
    </source>
</evidence>
<accession>A0A0D8YBZ9</accession>
<keyword evidence="11" id="KW-1185">Reference proteome</keyword>
<dbReference type="SUPFAM" id="SSF52540">
    <property type="entry name" value="P-loop containing nucleoside triphosphate hydrolases"/>
    <property type="match status" value="1"/>
</dbReference>
<dbReference type="Proteomes" id="UP000053766">
    <property type="component" value="Unassembled WGS sequence"/>
</dbReference>
<feature type="domain" description="PDZ" evidence="9">
    <location>
        <begin position="132"/>
        <end position="197"/>
    </location>
</feature>
<evidence type="ECO:0000313" key="11">
    <source>
        <dbReference type="Proteomes" id="UP000053766"/>
    </source>
</evidence>
<dbReference type="PROSITE" id="PS50002">
    <property type="entry name" value="SH3"/>
    <property type="match status" value="1"/>
</dbReference>
<protein>
    <submittedName>
        <fullName evidence="10">PDZ/DHR/GLGF domain protein</fullName>
    </submittedName>
</protein>
<dbReference type="CDD" id="cd12036">
    <property type="entry name" value="SH3_MPP5"/>
    <property type="match status" value="1"/>
</dbReference>
<feature type="region of interest" description="Disordered" evidence="5">
    <location>
        <begin position="101"/>
        <end position="124"/>
    </location>
</feature>
<dbReference type="STRING" id="29172.A0A0D8YBZ9"/>
<evidence type="ECO:0000259" key="9">
    <source>
        <dbReference type="PROSITE" id="PS50106"/>
    </source>
</evidence>
<dbReference type="InterPro" id="IPR027417">
    <property type="entry name" value="P-loop_NTPase"/>
</dbReference>
<dbReference type="SMART" id="SM00228">
    <property type="entry name" value="PDZ"/>
    <property type="match status" value="1"/>
</dbReference>
<dbReference type="EMBL" id="KN716150">
    <property type="protein sequence ID" value="KJH53712.1"/>
    <property type="molecule type" value="Genomic_DNA"/>
</dbReference>
<dbReference type="Gene3D" id="2.30.42.10">
    <property type="match status" value="1"/>
</dbReference>
<reference evidence="10 11" key="1">
    <citation type="submission" date="2013-11" db="EMBL/GenBank/DDBJ databases">
        <title>Draft genome of the bovine lungworm Dictyocaulus viviparus.</title>
        <authorList>
            <person name="Mitreva M."/>
        </authorList>
    </citation>
    <scope>NUCLEOTIDE SEQUENCE [LARGE SCALE GENOMIC DNA]</scope>
    <source>
        <strain evidence="10 11">HannoverDv2000</strain>
    </source>
</reference>
<dbReference type="InterPro" id="IPR013806">
    <property type="entry name" value="Kringle-like"/>
</dbReference>
<dbReference type="Pfam" id="PF00625">
    <property type="entry name" value="Guanylate_kin"/>
    <property type="match status" value="1"/>
</dbReference>
<feature type="region of interest" description="Disordered" evidence="5">
    <location>
        <begin position="1"/>
        <end position="20"/>
    </location>
</feature>
<dbReference type="InterPro" id="IPR058845">
    <property type="entry name" value="Kringle_2"/>
</dbReference>
<dbReference type="PROSITE" id="PS00856">
    <property type="entry name" value="GUANYLATE_KINASE_1"/>
    <property type="match status" value="1"/>
</dbReference>
<dbReference type="PROSITE" id="PS50106">
    <property type="entry name" value="PDZ"/>
    <property type="match status" value="1"/>
</dbReference>
<dbReference type="InterPro" id="IPR008144">
    <property type="entry name" value="Guanylate_kin-like_dom"/>
</dbReference>
<dbReference type="PANTHER" id="PTHR23122">
    <property type="entry name" value="MEMBRANE-ASSOCIATED GUANYLATE KINASE MAGUK"/>
    <property type="match status" value="1"/>
</dbReference>
<name>A0A0D8YBZ9_DICVI</name>
<evidence type="ECO:0000256" key="4">
    <source>
        <dbReference type="PROSITE-ProRule" id="PRU00192"/>
    </source>
</evidence>
<dbReference type="Pfam" id="PF25866">
    <property type="entry name" value="Kringle_2"/>
    <property type="match status" value="1"/>
</dbReference>
<gene>
    <name evidence="10" type="ORF">DICVIV_00141</name>
</gene>
<evidence type="ECO:0000256" key="1">
    <source>
        <dbReference type="ARBA" id="ARBA00007014"/>
    </source>
</evidence>
<evidence type="ECO:0000256" key="3">
    <source>
        <dbReference type="ARBA" id="ARBA00023157"/>
    </source>
</evidence>
<feature type="compositionally biased region" description="Basic and acidic residues" evidence="5">
    <location>
        <begin position="101"/>
        <end position="111"/>
    </location>
</feature>
<evidence type="ECO:0000256" key="2">
    <source>
        <dbReference type="ARBA" id="ARBA00022443"/>
    </source>
</evidence>
<dbReference type="Gene3D" id="2.30.30.40">
    <property type="entry name" value="SH3 Domains"/>
    <property type="match status" value="1"/>
</dbReference>
<dbReference type="InterPro" id="IPR008145">
    <property type="entry name" value="GK/Ca_channel_bsu"/>
</dbReference>